<sequence>MFNPSHANWVNQLQPLFIAGTVFVSSGTPSGRKGSHLDNAWEFQNQLTPPPAHGSNETLRTIIHAPEGEGLYAEERMLLLNHLARIERETGWKTSDCAATLRTLWGLE</sequence>
<dbReference type="EMBL" id="KV907501">
    <property type="protein sequence ID" value="OOF94951.1"/>
    <property type="molecule type" value="Genomic_DNA"/>
</dbReference>
<organism evidence="1 2">
    <name type="scientific">Aspergillus carbonarius (strain ITEM 5010)</name>
    <dbReference type="NCBI Taxonomy" id="602072"/>
    <lineage>
        <taxon>Eukaryota</taxon>
        <taxon>Fungi</taxon>
        <taxon>Dikarya</taxon>
        <taxon>Ascomycota</taxon>
        <taxon>Pezizomycotina</taxon>
        <taxon>Eurotiomycetes</taxon>
        <taxon>Eurotiomycetidae</taxon>
        <taxon>Eurotiales</taxon>
        <taxon>Aspergillaceae</taxon>
        <taxon>Aspergillus</taxon>
        <taxon>Aspergillus subgen. Circumdati</taxon>
    </lineage>
</organism>
<dbReference type="VEuPathDB" id="FungiDB:ASPCADRAFT_131522"/>
<gene>
    <name evidence="1" type="ORF">ASPCADRAFT_131522</name>
</gene>
<accession>A0A1R3RKD8</accession>
<dbReference type="Proteomes" id="UP000188318">
    <property type="component" value="Unassembled WGS sequence"/>
</dbReference>
<dbReference type="AlphaFoldDB" id="A0A1R3RKD8"/>
<dbReference type="OrthoDB" id="4937900at2759"/>
<proteinExistence type="predicted"/>
<evidence type="ECO:0000313" key="1">
    <source>
        <dbReference type="EMBL" id="OOF94951.1"/>
    </source>
</evidence>
<evidence type="ECO:0000313" key="2">
    <source>
        <dbReference type="Proteomes" id="UP000188318"/>
    </source>
</evidence>
<name>A0A1R3RKD8_ASPC5</name>
<dbReference type="STRING" id="602072.A0A1R3RKD8"/>
<reference evidence="2" key="1">
    <citation type="journal article" date="2017" name="Genome Biol.">
        <title>Comparative genomics reveals high biological diversity and specific adaptations in the industrially and medically important fungal genus Aspergillus.</title>
        <authorList>
            <person name="de Vries R.P."/>
            <person name="Riley R."/>
            <person name="Wiebenga A."/>
            <person name="Aguilar-Osorio G."/>
            <person name="Amillis S."/>
            <person name="Uchima C.A."/>
            <person name="Anderluh G."/>
            <person name="Asadollahi M."/>
            <person name="Askin M."/>
            <person name="Barry K."/>
            <person name="Battaglia E."/>
            <person name="Bayram O."/>
            <person name="Benocci T."/>
            <person name="Braus-Stromeyer S.A."/>
            <person name="Caldana C."/>
            <person name="Canovas D."/>
            <person name="Cerqueira G.C."/>
            <person name="Chen F."/>
            <person name="Chen W."/>
            <person name="Choi C."/>
            <person name="Clum A."/>
            <person name="Dos Santos R.A."/>
            <person name="Damasio A.R."/>
            <person name="Diallinas G."/>
            <person name="Emri T."/>
            <person name="Fekete E."/>
            <person name="Flipphi M."/>
            <person name="Freyberg S."/>
            <person name="Gallo A."/>
            <person name="Gournas C."/>
            <person name="Habgood R."/>
            <person name="Hainaut M."/>
            <person name="Harispe M.L."/>
            <person name="Henrissat B."/>
            <person name="Hilden K.S."/>
            <person name="Hope R."/>
            <person name="Hossain A."/>
            <person name="Karabika E."/>
            <person name="Karaffa L."/>
            <person name="Karanyi Z."/>
            <person name="Krasevec N."/>
            <person name="Kuo A."/>
            <person name="Kusch H."/>
            <person name="LaButti K."/>
            <person name="Lagendijk E.L."/>
            <person name="Lapidus A."/>
            <person name="Levasseur A."/>
            <person name="Lindquist E."/>
            <person name="Lipzen A."/>
            <person name="Logrieco A.F."/>
            <person name="MacCabe A."/>
            <person name="Maekelae M.R."/>
            <person name="Malavazi I."/>
            <person name="Melin P."/>
            <person name="Meyer V."/>
            <person name="Mielnichuk N."/>
            <person name="Miskei M."/>
            <person name="Molnar A.P."/>
            <person name="Mule G."/>
            <person name="Ngan C.Y."/>
            <person name="Orejas M."/>
            <person name="Orosz E."/>
            <person name="Ouedraogo J.P."/>
            <person name="Overkamp K.M."/>
            <person name="Park H.-S."/>
            <person name="Perrone G."/>
            <person name="Piumi F."/>
            <person name="Punt P.J."/>
            <person name="Ram A.F."/>
            <person name="Ramon A."/>
            <person name="Rauscher S."/>
            <person name="Record E."/>
            <person name="Riano-Pachon D.M."/>
            <person name="Robert V."/>
            <person name="Roehrig J."/>
            <person name="Ruller R."/>
            <person name="Salamov A."/>
            <person name="Salih N.S."/>
            <person name="Samson R.A."/>
            <person name="Sandor E."/>
            <person name="Sanguinetti M."/>
            <person name="Schuetze T."/>
            <person name="Sepcic K."/>
            <person name="Shelest E."/>
            <person name="Sherlock G."/>
            <person name="Sophianopoulou V."/>
            <person name="Squina F.M."/>
            <person name="Sun H."/>
            <person name="Susca A."/>
            <person name="Todd R.B."/>
            <person name="Tsang A."/>
            <person name="Unkles S.E."/>
            <person name="van de Wiele N."/>
            <person name="van Rossen-Uffink D."/>
            <person name="Oliveira J.V."/>
            <person name="Vesth T.C."/>
            <person name="Visser J."/>
            <person name="Yu J.-H."/>
            <person name="Zhou M."/>
            <person name="Andersen M.R."/>
            <person name="Archer D.B."/>
            <person name="Baker S.E."/>
            <person name="Benoit I."/>
            <person name="Brakhage A.A."/>
            <person name="Braus G.H."/>
            <person name="Fischer R."/>
            <person name="Frisvad J.C."/>
            <person name="Goldman G.H."/>
            <person name="Houbraken J."/>
            <person name="Oakley B."/>
            <person name="Pocsi I."/>
            <person name="Scazzocchio C."/>
            <person name="Seiboth B."/>
            <person name="vanKuyk P.A."/>
            <person name="Wortman J."/>
            <person name="Dyer P.S."/>
            <person name="Grigoriev I.V."/>
        </authorList>
    </citation>
    <scope>NUCLEOTIDE SEQUENCE [LARGE SCALE GENOMIC DNA]</scope>
    <source>
        <strain evidence="2">ITEM 5010</strain>
    </source>
</reference>
<protein>
    <submittedName>
        <fullName evidence="1">Uncharacterized protein</fullName>
    </submittedName>
</protein>
<keyword evidence="2" id="KW-1185">Reference proteome</keyword>